<evidence type="ECO:0000313" key="12">
    <source>
        <dbReference type="EMBL" id="KAG5388294.1"/>
    </source>
</evidence>
<feature type="region of interest" description="Disordered" evidence="9">
    <location>
        <begin position="1"/>
        <end position="78"/>
    </location>
</feature>
<comment type="caution">
    <text evidence="12">The sequence shown here is derived from an EMBL/GenBank/DDBJ whole genome shotgun (WGS) entry which is preliminary data.</text>
</comment>
<evidence type="ECO:0000256" key="4">
    <source>
        <dbReference type="ARBA" id="ARBA00022741"/>
    </source>
</evidence>
<feature type="region of interest" description="Disordered" evidence="9">
    <location>
        <begin position="879"/>
        <end position="898"/>
    </location>
</feature>
<feature type="domain" description="AGC-kinase C-terminal" evidence="11">
    <location>
        <begin position="844"/>
        <end position="932"/>
    </location>
</feature>
<dbReference type="Gene3D" id="1.10.510.10">
    <property type="entry name" value="Transferase(Phosphotransferase) domain 1"/>
    <property type="match status" value="1"/>
</dbReference>
<dbReference type="PROSITE" id="PS51285">
    <property type="entry name" value="AGC_KINASE_CTER"/>
    <property type="match status" value="1"/>
</dbReference>
<evidence type="ECO:0000256" key="2">
    <source>
        <dbReference type="ARBA" id="ARBA00022527"/>
    </source>
</evidence>
<feature type="region of interest" description="Disordered" evidence="9">
    <location>
        <begin position="716"/>
        <end position="740"/>
    </location>
</feature>
<keyword evidence="4" id="KW-0547">Nucleotide-binding</keyword>
<evidence type="ECO:0000256" key="6">
    <source>
        <dbReference type="ARBA" id="ARBA00022840"/>
    </source>
</evidence>
<reference evidence="12 14" key="1">
    <citation type="submission" date="2021-03" db="EMBL/GenBank/DDBJ databases">
        <authorList>
            <person name="King G.J."/>
            <person name="Bancroft I."/>
            <person name="Baten A."/>
            <person name="Bloomfield J."/>
            <person name="Borpatragohain P."/>
            <person name="He Z."/>
            <person name="Irish N."/>
            <person name="Irwin J."/>
            <person name="Liu K."/>
            <person name="Mauleon R.P."/>
            <person name="Moore J."/>
            <person name="Morris R."/>
            <person name="Ostergaard L."/>
            <person name="Wang B."/>
            <person name="Wells R."/>
        </authorList>
    </citation>
    <scope>NUCLEOTIDE SEQUENCE [LARGE SCALE GENOMIC DNA]</scope>
    <source>
        <strain evidence="12">R-o-18</strain>
        <tissue evidence="12">Leaf</tissue>
    </source>
</reference>
<keyword evidence="3" id="KW-0808">Transferase</keyword>
<keyword evidence="6" id="KW-0067">ATP-binding</keyword>
<dbReference type="EMBL" id="JADBGQ010000007">
    <property type="protein sequence ID" value="KAG5388374.1"/>
    <property type="molecule type" value="Genomic_DNA"/>
</dbReference>
<dbReference type="InterPro" id="IPR000961">
    <property type="entry name" value="AGC-kinase_C"/>
</dbReference>
<dbReference type="Gene3D" id="3.30.200.20">
    <property type="entry name" value="Phosphorylase Kinase, domain 1"/>
    <property type="match status" value="1"/>
</dbReference>
<comment type="catalytic activity">
    <reaction evidence="7">
        <text>L-threonyl-[protein] + ATP = O-phospho-L-threonyl-[protein] + ADP + H(+)</text>
        <dbReference type="Rhea" id="RHEA:46608"/>
        <dbReference type="Rhea" id="RHEA-COMP:11060"/>
        <dbReference type="Rhea" id="RHEA-COMP:11605"/>
        <dbReference type="ChEBI" id="CHEBI:15378"/>
        <dbReference type="ChEBI" id="CHEBI:30013"/>
        <dbReference type="ChEBI" id="CHEBI:30616"/>
        <dbReference type="ChEBI" id="CHEBI:61977"/>
        <dbReference type="ChEBI" id="CHEBI:456216"/>
        <dbReference type="EC" id="2.7.11.1"/>
    </reaction>
</comment>
<organism evidence="12 14">
    <name type="scientific">Brassica rapa subsp. trilocularis</name>
    <dbReference type="NCBI Taxonomy" id="1813537"/>
    <lineage>
        <taxon>Eukaryota</taxon>
        <taxon>Viridiplantae</taxon>
        <taxon>Streptophyta</taxon>
        <taxon>Embryophyta</taxon>
        <taxon>Tracheophyta</taxon>
        <taxon>Spermatophyta</taxon>
        <taxon>Magnoliopsida</taxon>
        <taxon>eudicotyledons</taxon>
        <taxon>Gunneridae</taxon>
        <taxon>Pentapetalae</taxon>
        <taxon>rosids</taxon>
        <taxon>malvids</taxon>
        <taxon>Brassicales</taxon>
        <taxon>Brassicaceae</taxon>
        <taxon>Brassiceae</taxon>
        <taxon>Brassica</taxon>
    </lineage>
</organism>
<evidence type="ECO:0000259" key="11">
    <source>
        <dbReference type="PROSITE" id="PS51285"/>
    </source>
</evidence>
<dbReference type="Proteomes" id="UP000823674">
    <property type="component" value="Chromosome A08"/>
</dbReference>
<evidence type="ECO:0000259" key="10">
    <source>
        <dbReference type="PROSITE" id="PS50011"/>
    </source>
</evidence>
<name>A0ABQ7LNY7_BRACM</name>
<dbReference type="SUPFAM" id="SSF56112">
    <property type="entry name" value="Protein kinase-like (PK-like)"/>
    <property type="match status" value="1"/>
</dbReference>
<evidence type="ECO:0000256" key="3">
    <source>
        <dbReference type="ARBA" id="ARBA00022679"/>
    </source>
</evidence>
<feature type="compositionally biased region" description="Polar residues" evidence="9">
    <location>
        <begin position="881"/>
        <end position="894"/>
    </location>
</feature>
<keyword evidence="5" id="KW-0418">Kinase</keyword>
<dbReference type="InterPro" id="IPR011009">
    <property type="entry name" value="Kinase-like_dom_sf"/>
</dbReference>
<dbReference type="Pfam" id="PF00069">
    <property type="entry name" value="Pkinase"/>
    <property type="match status" value="2"/>
</dbReference>
<evidence type="ECO:0000256" key="8">
    <source>
        <dbReference type="ARBA" id="ARBA00048679"/>
    </source>
</evidence>
<evidence type="ECO:0000256" key="7">
    <source>
        <dbReference type="ARBA" id="ARBA00047899"/>
    </source>
</evidence>
<feature type="compositionally biased region" description="Basic and acidic residues" evidence="9">
    <location>
        <begin position="56"/>
        <end position="70"/>
    </location>
</feature>
<dbReference type="InterPro" id="IPR050236">
    <property type="entry name" value="Ser_Thr_kinase_AGC"/>
</dbReference>
<dbReference type="PANTHER" id="PTHR24356">
    <property type="entry name" value="SERINE/THREONINE-PROTEIN KINASE"/>
    <property type="match status" value="1"/>
</dbReference>
<dbReference type="PANTHER" id="PTHR24356:SF354">
    <property type="entry name" value="SERINE_THREONINE PROTEIN KINASE IRE4-RELATED"/>
    <property type="match status" value="1"/>
</dbReference>
<dbReference type="InterPro" id="IPR058783">
    <property type="entry name" value="IREH1/IRE-like_N"/>
</dbReference>
<evidence type="ECO:0000313" key="13">
    <source>
        <dbReference type="EMBL" id="KAG5388374.1"/>
    </source>
</evidence>
<dbReference type="Pfam" id="PF26031">
    <property type="entry name" value="IREH1"/>
    <property type="match status" value="1"/>
</dbReference>
<dbReference type="PROSITE" id="PS50011">
    <property type="entry name" value="PROTEIN_KINASE_DOM"/>
    <property type="match status" value="1"/>
</dbReference>
<accession>A0ABQ7LNY7</accession>
<dbReference type="EMBL" id="JADBGQ010000007">
    <property type="protein sequence ID" value="KAG5388294.1"/>
    <property type="molecule type" value="Genomic_DNA"/>
</dbReference>
<sequence length="955" mass="107176">MAAENRKDRGLSSEVSIPSGLNRIKTRLAPKPDESALTVPKPPPPFNNRKPKSIAPRREHGKTTSKQERNKGKKLSRWLASYKPKYSVNLHKGYGCSTSEDAKSKVNNSRKDEETMVKLSETNLSSCKVPSIGIKSFSHELGPRGGVQTSHPRPHSYNDLKELLGSLHSRFDVAKEIVDKKLDDFVIDVEENMEKMDPSCPEDRETAEELLKLAQTCIEMTSAQLRATCESIVQDLTKKMKQCQAGLVKWFVSQLLFILTHCTRVVMFQKETEPIDENSFRKFKECLENIPALETNWVSTSRVDDAGKKFKKQDKESLESEATLGFGMPDDQSNNAAREGYGASKQGSRFNSKVVEQRSYLSNEYQDKMPNDPSGKELGGWDSVICRICEEEVTLSHLEPHSYICAYADKCEINCLDVDERLLKLEEILEQIIDSRSSNSFHPQAGGLENSVLQKSGVASEGCSPKVNEWRNKGVEGMFEDLHEMDTAFIDESNTFPINLKSHVGAKFCHHGTSSSTGSITSVSSTNTPRTSHFDSYWLERHSPEQEDLQLSSTGNVKESESVSEHASQGSAMTTPHFAQKERTSIDDFEIIKPISRGAFGKVFLARKRTTGDFFAIKVLKKLDMIRKNDFERILEERNILITVRYPFVVRFFYSFTCSDNLYLVMEYLNGGDLYSLLQKVGCLDDDIARIYIAELLTDFGLSKIGLINNTIDLSGPESEASPRKSSRHFQKSKEEERIRHSAVGTPDYLAPEILLGTEHGYAADWWSVGIILFELITGIPPFTAARPEIIFDNILNGKMPWPDVPGQMSYEAQDLINRFLVHEPEKRLGANGAAEVKSHPFFRGVDWENLAMQKAAFVPQPESIHDTSYFVSRFGEKSFSDSGTDNDNESYPNSGDELDECTNLADFDSPPYYLSFINFSFKNLSQLASINHDVLLQKDPAKGGGASPFNSHGT</sequence>
<feature type="compositionally biased region" description="Basic and acidic residues" evidence="9">
    <location>
        <begin position="1"/>
        <end position="11"/>
    </location>
</feature>
<comment type="catalytic activity">
    <reaction evidence="8">
        <text>L-seryl-[protein] + ATP = O-phospho-L-seryl-[protein] + ADP + H(+)</text>
        <dbReference type="Rhea" id="RHEA:17989"/>
        <dbReference type="Rhea" id="RHEA-COMP:9863"/>
        <dbReference type="Rhea" id="RHEA-COMP:11604"/>
        <dbReference type="ChEBI" id="CHEBI:15378"/>
        <dbReference type="ChEBI" id="CHEBI:29999"/>
        <dbReference type="ChEBI" id="CHEBI:30616"/>
        <dbReference type="ChEBI" id="CHEBI:83421"/>
        <dbReference type="ChEBI" id="CHEBI:456216"/>
        <dbReference type="EC" id="2.7.11.1"/>
    </reaction>
</comment>
<keyword evidence="2" id="KW-0723">Serine/threonine-protein kinase</keyword>
<evidence type="ECO:0000256" key="5">
    <source>
        <dbReference type="ARBA" id="ARBA00022777"/>
    </source>
</evidence>
<proteinExistence type="predicted"/>
<keyword evidence="14" id="KW-1185">Reference proteome</keyword>
<feature type="region of interest" description="Disordered" evidence="9">
    <location>
        <begin position="548"/>
        <end position="577"/>
    </location>
</feature>
<evidence type="ECO:0000256" key="1">
    <source>
        <dbReference type="ARBA" id="ARBA00012513"/>
    </source>
</evidence>
<dbReference type="CDD" id="cd05579">
    <property type="entry name" value="STKc_MAST_like"/>
    <property type="match status" value="1"/>
</dbReference>
<gene>
    <name evidence="12" type="primary">A08g501840.1_BraROA</name>
    <name evidence="13" type="synonym">A08p007550.1_BraROA</name>
    <name evidence="12" type="ORF">IGI04_029835</name>
    <name evidence="13" type="ORF">IGI04_029915</name>
</gene>
<dbReference type="InterPro" id="IPR000719">
    <property type="entry name" value="Prot_kinase_dom"/>
</dbReference>
<dbReference type="EC" id="2.7.11.1" evidence="1"/>
<feature type="region of interest" description="Disordered" evidence="9">
    <location>
        <begin position="321"/>
        <end position="350"/>
    </location>
</feature>
<evidence type="ECO:0000313" key="14">
    <source>
        <dbReference type="Proteomes" id="UP000823674"/>
    </source>
</evidence>
<evidence type="ECO:0000256" key="9">
    <source>
        <dbReference type="SAM" id="MobiDB-lite"/>
    </source>
</evidence>
<protein>
    <recommendedName>
        <fullName evidence="1">non-specific serine/threonine protein kinase</fullName>
        <ecNumber evidence="1">2.7.11.1</ecNumber>
    </recommendedName>
</protein>
<feature type="domain" description="Protein kinase" evidence="10">
    <location>
        <begin position="589"/>
        <end position="843"/>
    </location>
</feature>
<feature type="compositionally biased region" description="Polar residues" evidence="9">
    <location>
        <begin position="565"/>
        <end position="574"/>
    </location>
</feature>